<organism evidence="1 2">
    <name type="scientific">Panagrolaimus sp. ES5</name>
    <dbReference type="NCBI Taxonomy" id="591445"/>
    <lineage>
        <taxon>Eukaryota</taxon>
        <taxon>Metazoa</taxon>
        <taxon>Ecdysozoa</taxon>
        <taxon>Nematoda</taxon>
        <taxon>Chromadorea</taxon>
        <taxon>Rhabditida</taxon>
        <taxon>Tylenchina</taxon>
        <taxon>Panagrolaimomorpha</taxon>
        <taxon>Panagrolaimoidea</taxon>
        <taxon>Panagrolaimidae</taxon>
        <taxon>Panagrolaimus</taxon>
    </lineage>
</organism>
<dbReference type="Proteomes" id="UP000887579">
    <property type="component" value="Unplaced"/>
</dbReference>
<accession>A0AC34GZ49</accession>
<reference evidence="2" key="1">
    <citation type="submission" date="2022-11" db="UniProtKB">
        <authorList>
            <consortium name="WormBaseParasite"/>
        </authorList>
    </citation>
    <scope>IDENTIFICATION</scope>
</reference>
<evidence type="ECO:0000313" key="2">
    <source>
        <dbReference type="WBParaSite" id="ES5_v2.g9876.t1"/>
    </source>
</evidence>
<sequence>MVEIFSNCFGNGSKKRNNSNSSHSEIVGEQERVLKANDRTFNAQFKYADNYIKTSKYNIFTFIPKNLFEQFQRLANFYFLVLMVLQFIPWISSIVWYSTAIPLFIVLAFSAIKDGYDDIQRHRSDSQVNSRISYIVRNGRLEEEKWMNVKVGDIIRMENEHFIAADLLVLSSSEPHGLCYIETAELDGETNLKTRSALPETVSLGDIVRDISNFDGQIHCEAPNNRLDRFEGKLTYKGTPYPISNENLLLRGCRLRNTRWCYGVVVFAGRESKLMMNSGKTTFKRTSLDRFLNILIMGIVLFLIAMCLICTILCGVWEWVTGRHFTDYLEWDRTIVPNTEEKGSRQIAIISFLMFFSYIILLNTVVPISLYVSVEILRFVHSLWINFDTEMYDEKMDTSARARTTTLNEELGQVQYIFSDKTGTLTQNIMTFNKCSINGRSYGDVHTPRGEPVDIDENTPSIDFSSNRWSEPTFKFYDKTLVDDTKRKIAEVEQFWRLLALCHTVMPERKAGSQLEYQAQSPDEAALTSAARNFGFVFKSRTPQSITIEVNGKEEIYEVLHLLDFDNVRKRMSVIVKDRKGKIKLYCKGADTIILEMVNPNTSSLLKDATIKHLDKFASDGLRTLCVAYKEVEESYVREWLKRLKEANLDRYNKDEKVDKLYEEIEKDLTLLGATAIEDKLQDQVPQTIAKLAAANIKIWVLTGDKTETAINIGYSCRLLTEDMKEIFVIDGKTEEEVEVQLKDIRRRIERGTSQPLFDTLSIDSDDPVKRYIEEQYQILKTQREREEAAEAIATKNKDNPNLPSPTGHPRLFEPTNAPGNSAFYDNTSRGPNYNYNIAQFHSDPGSIPTITTDDVVLPKPKEQQHQQTQIEQSREEDPNLPPQEGFALVINGNSLVHALKPKFERMFLEIGCLMISVICCRVTPLQKAQVVDLVKRNKKAVTLSVGDGANDVSMIKTAHIGVGISGQEGMQAVLASDFSIAQFRFLQRLLLVHGRWSYFRMSKFLRYFFYKNFSFTLTHFWYSFFSGYSAQTIYDPVLISCYNLFFTSLPVLAMGIFDQDVNDEYSLAYPKLYIPGQYNLFFNMRIFIYSVFHGIASSLIIFFVPYGALFEATDHSGRDMNDYPMLAFTTFTALIVVVTGQIMLDTAYWTAFTYIVLFGSLAFYLGLVIILYEVMPVKFIANTQASMSYGVVFRALSSSQFWFSLLMVTVVLLLPIMLNRFFWFDTHPSYADGLRVKHKLPKGARGKEAPSKQLPRTAVTRRSRRGSLRSGYAFSHSQGFGELIAKGKLFKNIEHLRMPSNRLSPTKQGLAPIIETPPGLIAAVATVPQSHQQSRPTSRDESRSQSVMSTPHSIIVNQDDEPLPSFLRNENSSKPAHPGYTSATVPRQTPREVPTHFPAYPPNIPPTSNAHRRQSNHDHVISSPMPLPASSNSSTSSASQGPRFVGRQRRQHLETEV</sequence>
<proteinExistence type="predicted"/>
<dbReference type="WBParaSite" id="ES5_v2.g9876.t1">
    <property type="protein sequence ID" value="ES5_v2.g9876.t1"/>
    <property type="gene ID" value="ES5_v2.g9876"/>
</dbReference>
<name>A0AC34GZ49_9BILA</name>
<protein>
    <submittedName>
        <fullName evidence="2">Phospholipid-transporting ATPase</fullName>
    </submittedName>
</protein>
<evidence type="ECO:0000313" key="1">
    <source>
        <dbReference type="Proteomes" id="UP000887579"/>
    </source>
</evidence>